<feature type="signal peptide" evidence="1">
    <location>
        <begin position="1"/>
        <end position="27"/>
    </location>
</feature>
<dbReference type="RefSeq" id="WP_143871678.1">
    <property type="nucleotide sequence ID" value="NZ_CP041660.1"/>
</dbReference>
<protein>
    <submittedName>
        <fullName evidence="2">DUF3019 domain-containing protein</fullName>
    </submittedName>
</protein>
<keyword evidence="1" id="KW-0732">Signal</keyword>
<proteinExistence type="predicted"/>
<sequence>MRFNQLAASKQSWVCVVLFLICPITQAQTSGSHFFSVKPVICLVQQLGQKCQMKAEFSWQLLNAEGAKVCVWQEEKALHCWQNKQSGRALLPIELKQNTVFYLKAGSQVLFEQLVRVAGMQPRKYRNRLHSDWSLF</sequence>
<evidence type="ECO:0000313" key="3">
    <source>
        <dbReference type="Proteomes" id="UP001467690"/>
    </source>
</evidence>
<dbReference type="Pfam" id="PF11456">
    <property type="entry name" value="DUF3019"/>
    <property type="match status" value="1"/>
</dbReference>
<comment type="caution">
    <text evidence="2">The sequence shown here is derived from an EMBL/GenBank/DDBJ whole genome shotgun (WGS) entry which is preliminary data.</text>
</comment>
<dbReference type="Proteomes" id="UP001467690">
    <property type="component" value="Unassembled WGS sequence"/>
</dbReference>
<dbReference type="InterPro" id="IPR021559">
    <property type="entry name" value="DUF3019"/>
</dbReference>
<organism evidence="2 3">
    <name type="scientific">Catenovulum sediminis</name>
    <dbReference type="NCBI Taxonomy" id="1740262"/>
    <lineage>
        <taxon>Bacteria</taxon>
        <taxon>Pseudomonadati</taxon>
        <taxon>Pseudomonadota</taxon>
        <taxon>Gammaproteobacteria</taxon>
        <taxon>Alteromonadales</taxon>
        <taxon>Alteromonadaceae</taxon>
        <taxon>Catenovulum</taxon>
    </lineage>
</organism>
<reference evidence="2 3" key="1">
    <citation type="submission" date="2024-06" db="EMBL/GenBank/DDBJ databases">
        <authorList>
            <person name="Chen R.Y."/>
        </authorList>
    </citation>
    <scope>NUCLEOTIDE SEQUENCE [LARGE SCALE GENOMIC DNA]</scope>
    <source>
        <strain evidence="2 3">D2</strain>
    </source>
</reference>
<evidence type="ECO:0000313" key="2">
    <source>
        <dbReference type="EMBL" id="MER2491437.1"/>
    </source>
</evidence>
<dbReference type="EMBL" id="JBELOE010000116">
    <property type="protein sequence ID" value="MER2491437.1"/>
    <property type="molecule type" value="Genomic_DNA"/>
</dbReference>
<feature type="chain" id="PRO_5046160744" evidence="1">
    <location>
        <begin position="28"/>
        <end position="136"/>
    </location>
</feature>
<keyword evidence="3" id="KW-1185">Reference proteome</keyword>
<gene>
    <name evidence="2" type="ORF">ABS311_06035</name>
</gene>
<name>A0ABV1RFH3_9ALTE</name>
<accession>A0ABV1RFH3</accession>
<evidence type="ECO:0000256" key="1">
    <source>
        <dbReference type="SAM" id="SignalP"/>
    </source>
</evidence>